<dbReference type="AlphaFoldDB" id="A0A2C6DFZ3"/>
<keyword evidence="4" id="KW-1185">Reference proteome</keyword>
<dbReference type="Proteomes" id="UP000373449">
    <property type="component" value="Unassembled WGS sequence"/>
</dbReference>
<reference evidence="4" key="2">
    <citation type="submission" date="2017-09" db="EMBL/GenBank/DDBJ databases">
        <title>FDA dAtabase for Regulatory Grade micrObial Sequences (FDA-ARGOS): Supporting development and validation of Infectious Disease Dx tests.</title>
        <authorList>
            <person name="Minogue T."/>
            <person name="Wolcott M."/>
            <person name="Wasieloski L."/>
            <person name="Aguilar W."/>
            <person name="Moore D."/>
            <person name="Tallon L."/>
            <person name="Sadzewicz L."/>
            <person name="Ott S."/>
            <person name="Zhao X."/>
            <person name="Nagaraj S."/>
            <person name="Vavikolanu K."/>
            <person name="Aluvathingal J."/>
            <person name="Nadendla S."/>
            <person name="Sichtig H."/>
        </authorList>
    </citation>
    <scope>NUCLEOTIDE SEQUENCE [LARGE SCALE GENOMIC DNA]</scope>
    <source>
        <strain evidence="4">FDAARGOS_387</strain>
    </source>
</reference>
<dbReference type="RefSeq" id="WP_029094683.1">
    <property type="nucleotide sequence ID" value="NZ_BRLG01000007.1"/>
</dbReference>
<organism evidence="2 4">
    <name type="scientific">Budvicia aquatica</name>
    <dbReference type="NCBI Taxonomy" id="82979"/>
    <lineage>
        <taxon>Bacteria</taxon>
        <taxon>Pseudomonadati</taxon>
        <taxon>Pseudomonadota</taxon>
        <taxon>Gammaproteobacteria</taxon>
        <taxon>Enterobacterales</taxon>
        <taxon>Budviciaceae</taxon>
        <taxon>Budvicia</taxon>
    </lineage>
</organism>
<reference evidence="3 5" key="3">
    <citation type="submission" date="2019-03" db="EMBL/GenBank/DDBJ databases">
        <authorList>
            <consortium name="Pathogen Informatics"/>
        </authorList>
    </citation>
    <scope>NUCLEOTIDE SEQUENCE [LARGE SCALE GENOMIC DNA]</scope>
    <source>
        <strain evidence="3 5">NCTC12282</strain>
    </source>
</reference>
<dbReference type="InterPro" id="IPR014914">
    <property type="entry name" value="RES_dom"/>
</dbReference>
<evidence type="ECO:0000259" key="1">
    <source>
        <dbReference type="SMART" id="SM00953"/>
    </source>
</evidence>
<reference evidence="2" key="1">
    <citation type="submission" date="2017-09" db="EMBL/GenBank/DDBJ databases">
        <title>FDA dAtabase for Regulatory Grade micrObial Sequences (FDA-ARGOS): Supporting development and validation of Infectious Disease Dx tests.</title>
        <authorList>
            <person name="Minogue T."/>
            <person name="Wolcott M."/>
            <person name="Wasieloski L."/>
            <person name="Aguilar W."/>
            <person name="Moore D."/>
            <person name="Tallon L.J."/>
            <person name="Sadzewicz L."/>
            <person name="Ott S."/>
            <person name="Zhao X."/>
            <person name="Nagaraj S."/>
            <person name="Vavikolanu K."/>
            <person name="Aluvathingal J."/>
            <person name="Nadendla S."/>
            <person name="Sichtig H."/>
        </authorList>
    </citation>
    <scope>NUCLEOTIDE SEQUENCE</scope>
    <source>
        <strain evidence="2">FDAARGOS_387</strain>
    </source>
</reference>
<evidence type="ECO:0000313" key="3">
    <source>
        <dbReference type="EMBL" id="VFS47411.1"/>
    </source>
</evidence>
<evidence type="ECO:0000313" key="4">
    <source>
        <dbReference type="Proteomes" id="UP000224974"/>
    </source>
</evidence>
<evidence type="ECO:0000313" key="2">
    <source>
        <dbReference type="EMBL" id="PHI29208.1"/>
    </source>
</evidence>
<dbReference type="SMART" id="SM00953">
    <property type="entry name" value="RES"/>
    <property type="match status" value="1"/>
</dbReference>
<sequence>MRFYRIIKTKHISSAWSGFGAEQYGGRWNHPGYAAIYVASSLSLAMLEMLVHLQKSQLMDSYSMLTIDVPDEQIIELDSSSLSRHWQNYPAPDETMDIGDSWLESYSSVALLVPSVIVPAEYNAILNPHHHELIAYLESVEQRPLKFDQRLRGN</sequence>
<feature type="domain" description="RES" evidence="1">
    <location>
        <begin position="15"/>
        <end position="140"/>
    </location>
</feature>
<dbReference type="Proteomes" id="UP000224974">
    <property type="component" value="Unassembled WGS sequence"/>
</dbReference>
<evidence type="ECO:0000313" key="5">
    <source>
        <dbReference type="Proteomes" id="UP000373449"/>
    </source>
</evidence>
<gene>
    <name evidence="2" type="ORF">CRN84_07680</name>
    <name evidence="3" type="ORF">NCTC12282_02347</name>
</gene>
<dbReference type="OrthoDB" id="9789501at2"/>
<dbReference type="Pfam" id="PF08808">
    <property type="entry name" value="RES"/>
    <property type="match status" value="1"/>
</dbReference>
<accession>A0A2C6DFZ3</accession>
<proteinExistence type="predicted"/>
<name>A0A2C6DFZ3_9GAMM</name>
<dbReference type="EMBL" id="PDDX01000001">
    <property type="protein sequence ID" value="PHI29208.1"/>
    <property type="molecule type" value="Genomic_DNA"/>
</dbReference>
<protein>
    <submittedName>
        <fullName evidence="3">Uncharacterized conserved protein</fullName>
    </submittedName>
</protein>
<dbReference type="EMBL" id="CAADJA010000002">
    <property type="protein sequence ID" value="VFS47411.1"/>
    <property type="molecule type" value="Genomic_DNA"/>
</dbReference>